<keyword evidence="5 6" id="KW-0472">Membrane</keyword>
<dbReference type="PANTHER" id="PTHR30086">
    <property type="entry name" value="ARGININE EXPORTER PROTEIN ARGO"/>
    <property type="match status" value="1"/>
</dbReference>
<accession>A0A6J5EL84</accession>
<dbReference type="Pfam" id="PF01810">
    <property type="entry name" value="LysE"/>
    <property type="match status" value="1"/>
</dbReference>
<dbReference type="EMBL" id="CADIKH010000032">
    <property type="protein sequence ID" value="CAB3767300.1"/>
    <property type="molecule type" value="Genomic_DNA"/>
</dbReference>
<evidence type="ECO:0000256" key="2">
    <source>
        <dbReference type="ARBA" id="ARBA00022475"/>
    </source>
</evidence>
<name>A0A6J5EL84_9BURK</name>
<evidence type="ECO:0000313" key="8">
    <source>
        <dbReference type="Proteomes" id="UP000494363"/>
    </source>
</evidence>
<feature type="transmembrane region" description="Helical" evidence="6">
    <location>
        <begin position="29"/>
        <end position="50"/>
    </location>
</feature>
<feature type="transmembrane region" description="Helical" evidence="6">
    <location>
        <begin position="173"/>
        <end position="192"/>
    </location>
</feature>
<evidence type="ECO:0000256" key="4">
    <source>
        <dbReference type="ARBA" id="ARBA00022989"/>
    </source>
</evidence>
<proteinExistence type="predicted"/>
<feature type="transmembrane region" description="Helical" evidence="6">
    <location>
        <begin position="134"/>
        <end position="161"/>
    </location>
</feature>
<dbReference type="GO" id="GO:0005886">
    <property type="term" value="C:plasma membrane"/>
    <property type="evidence" value="ECO:0007669"/>
    <property type="project" value="UniProtKB-SubCell"/>
</dbReference>
<keyword evidence="2" id="KW-1003">Cell membrane</keyword>
<dbReference type="GO" id="GO:0015171">
    <property type="term" value="F:amino acid transmembrane transporter activity"/>
    <property type="evidence" value="ECO:0007669"/>
    <property type="project" value="TreeGrafter"/>
</dbReference>
<dbReference type="PANTHER" id="PTHR30086:SF21">
    <property type="entry name" value="TRANSPORT PROTEIN"/>
    <property type="match status" value="1"/>
</dbReference>
<dbReference type="Proteomes" id="UP000494363">
    <property type="component" value="Unassembled WGS sequence"/>
</dbReference>
<evidence type="ECO:0000256" key="3">
    <source>
        <dbReference type="ARBA" id="ARBA00022692"/>
    </source>
</evidence>
<organism evidence="7 8">
    <name type="scientific">Paraburkholderia humisilvae</name>
    <dbReference type="NCBI Taxonomy" id="627669"/>
    <lineage>
        <taxon>Bacteria</taxon>
        <taxon>Pseudomonadati</taxon>
        <taxon>Pseudomonadota</taxon>
        <taxon>Betaproteobacteria</taxon>
        <taxon>Burkholderiales</taxon>
        <taxon>Burkholderiaceae</taxon>
        <taxon>Paraburkholderia</taxon>
    </lineage>
</organism>
<sequence length="194" mass="20954">MIYAVTCMSPGPDFVNVTSLALNARKNGVFAAAGVAVGCTLWSTAAVFGLDFLTNNLAPFIHLIKLVGMSYLVYLGSRSVLGAFSRRQIVTTSMPADNAWASLRRGFVGDVTNPTLMIFFGSLFASTLPKGAPWWVRCASVFIITSIAGTWHLIVAVVFSIRSAISIYERIRRPIDVALGGILILLALRLAFHN</sequence>
<reference evidence="7 8" key="1">
    <citation type="submission" date="2020-04" db="EMBL/GenBank/DDBJ databases">
        <authorList>
            <person name="De Canck E."/>
        </authorList>
    </citation>
    <scope>NUCLEOTIDE SEQUENCE [LARGE SCALE GENOMIC DNA]</scope>
    <source>
        <strain evidence="7 8">LMG 29542</strain>
    </source>
</reference>
<evidence type="ECO:0000256" key="1">
    <source>
        <dbReference type="ARBA" id="ARBA00004651"/>
    </source>
</evidence>
<evidence type="ECO:0000313" key="7">
    <source>
        <dbReference type="EMBL" id="CAB3767300.1"/>
    </source>
</evidence>
<dbReference type="InterPro" id="IPR001123">
    <property type="entry name" value="LeuE-type"/>
</dbReference>
<keyword evidence="8" id="KW-1185">Reference proteome</keyword>
<evidence type="ECO:0000256" key="5">
    <source>
        <dbReference type="ARBA" id="ARBA00023136"/>
    </source>
</evidence>
<protein>
    <submittedName>
        <fullName evidence="7">Threonine efflux protein</fullName>
    </submittedName>
</protein>
<feature type="transmembrane region" description="Helical" evidence="6">
    <location>
        <begin position="56"/>
        <end position="77"/>
    </location>
</feature>
<gene>
    <name evidence="7" type="primary">rhtC_4</name>
    <name evidence="7" type="ORF">LMG29542_05580</name>
</gene>
<evidence type="ECO:0000256" key="6">
    <source>
        <dbReference type="SAM" id="Phobius"/>
    </source>
</evidence>
<keyword evidence="3 6" id="KW-0812">Transmembrane</keyword>
<dbReference type="AlphaFoldDB" id="A0A6J5EL84"/>
<feature type="transmembrane region" description="Helical" evidence="6">
    <location>
        <begin position="111"/>
        <end position="128"/>
    </location>
</feature>
<comment type="subcellular location">
    <subcellularLocation>
        <location evidence="1">Cell membrane</location>
        <topology evidence="1">Multi-pass membrane protein</topology>
    </subcellularLocation>
</comment>
<keyword evidence="4 6" id="KW-1133">Transmembrane helix</keyword>